<feature type="chain" id="PRO_5006916175" evidence="1">
    <location>
        <begin position="22"/>
        <end position="108"/>
    </location>
</feature>
<accession>A0A0W0X5E7</accession>
<evidence type="ECO:0000256" key="1">
    <source>
        <dbReference type="SAM" id="SignalP"/>
    </source>
</evidence>
<proteinExistence type="predicted"/>
<dbReference type="GO" id="GO:0015627">
    <property type="term" value="C:type II protein secretion system complex"/>
    <property type="evidence" value="ECO:0007669"/>
    <property type="project" value="TreeGrafter"/>
</dbReference>
<dbReference type="NCBIfam" id="TIGR00426">
    <property type="entry name" value="competence protein ComEA helix-hairpin-helix repeat region"/>
    <property type="match status" value="1"/>
</dbReference>
<name>A0A0W0X5E7_9GAMM</name>
<dbReference type="InterPro" id="IPR004509">
    <property type="entry name" value="Competence_ComEA_HhH"/>
</dbReference>
<reference evidence="2 3" key="1">
    <citation type="submission" date="2015-11" db="EMBL/GenBank/DDBJ databases">
        <title>Genomic analysis of 38 Legionella species identifies large and diverse effector repertoires.</title>
        <authorList>
            <person name="Burstein D."/>
            <person name="Amaro F."/>
            <person name="Zusman T."/>
            <person name="Lifshitz Z."/>
            <person name="Cohen O."/>
            <person name="Gilbert J.A."/>
            <person name="Pupko T."/>
            <person name="Shuman H.A."/>
            <person name="Segal G."/>
        </authorList>
    </citation>
    <scope>NUCLEOTIDE SEQUENCE [LARGE SCALE GENOMIC DNA]</scope>
    <source>
        <strain evidence="2 3">Oak Ridge-10</strain>
    </source>
</reference>
<comment type="caution">
    <text evidence="2">The sequence shown here is derived from an EMBL/GenBank/DDBJ whole genome shotgun (WGS) entry which is preliminary data.</text>
</comment>
<sequence>MKAILGAAALSFIAVSIPAAAVPIQPATSAIAETTIRPIVKINLNQADVQTLIHSIKGIGQKKAEAIIQYRKEHGAFKSIEDLAEVRGISRSFVRLHFAQLQEKFSVE</sequence>
<dbReference type="PANTHER" id="PTHR21180:SF32">
    <property type="entry name" value="ENDONUCLEASE_EXONUCLEASE_PHOSPHATASE FAMILY DOMAIN-CONTAINING PROTEIN 1"/>
    <property type="match status" value="1"/>
</dbReference>
<dbReference type="AlphaFoldDB" id="A0A0W0X5E7"/>
<dbReference type="Pfam" id="PF12836">
    <property type="entry name" value="HHH_3"/>
    <property type="match status" value="1"/>
</dbReference>
<protein>
    <submittedName>
        <fullName evidence="2">Competence protein ComEA</fullName>
    </submittedName>
</protein>
<evidence type="ECO:0000313" key="2">
    <source>
        <dbReference type="EMBL" id="KTD39829.1"/>
    </source>
</evidence>
<dbReference type="PATRIC" id="fig|29423.5.peg.881"/>
<feature type="signal peptide" evidence="1">
    <location>
        <begin position="1"/>
        <end position="21"/>
    </location>
</feature>
<dbReference type="EMBL" id="LNYP01000012">
    <property type="protein sequence ID" value="KTD39829.1"/>
    <property type="molecule type" value="Genomic_DNA"/>
</dbReference>
<dbReference type="InterPro" id="IPR051675">
    <property type="entry name" value="Endo/Exo/Phosphatase_dom_1"/>
</dbReference>
<dbReference type="PANTHER" id="PTHR21180">
    <property type="entry name" value="ENDONUCLEASE/EXONUCLEASE/PHOSPHATASE FAMILY DOMAIN-CONTAINING PROTEIN 1"/>
    <property type="match status" value="1"/>
</dbReference>
<dbReference type="InterPro" id="IPR010994">
    <property type="entry name" value="RuvA_2-like"/>
</dbReference>
<organism evidence="2 3">
    <name type="scientific">Legionella oakridgensis</name>
    <dbReference type="NCBI Taxonomy" id="29423"/>
    <lineage>
        <taxon>Bacteria</taxon>
        <taxon>Pseudomonadati</taxon>
        <taxon>Pseudomonadota</taxon>
        <taxon>Gammaproteobacteria</taxon>
        <taxon>Legionellales</taxon>
        <taxon>Legionellaceae</taxon>
        <taxon>Legionella</taxon>
    </lineage>
</organism>
<dbReference type="SUPFAM" id="SSF47781">
    <property type="entry name" value="RuvA domain 2-like"/>
    <property type="match status" value="1"/>
</dbReference>
<gene>
    <name evidence="2" type="primary">comEA</name>
    <name evidence="2" type="ORF">Loak_0845</name>
</gene>
<evidence type="ECO:0000313" key="3">
    <source>
        <dbReference type="Proteomes" id="UP000054858"/>
    </source>
</evidence>
<dbReference type="Proteomes" id="UP000054858">
    <property type="component" value="Unassembled WGS sequence"/>
</dbReference>
<dbReference type="RefSeq" id="WP_025385467.1">
    <property type="nucleotide sequence ID" value="NZ_LCUA01000015.1"/>
</dbReference>
<dbReference type="GO" id="GO:0015628">
    <property type="term" value="P:protein secretion by the type II secretion system"/>
    <property type="evidence" value="ECO:0007669"/>
    <property type="project" value="TreeGrafter"/>
</dbReference>
<dbReference type="Gene3D" id="1.10.150.280">
    <property type="entry name" value="AF1531-like domain"/>
    <property type="match status" value="1"/>
</dbReference>
<keyword evidence="1" id="KW-0732">Signal</keyword>